<protein>
    <recommendedName>
        <fullName evidence="1">TNase-like domain-containing protein</fullName>
    </recommendedName>
</protein>
<dbReference type="InterPro" id="IPR016071">
    <property type="entry name" value="Staphylococal_nuclease_OB-fold"/>
</dbReference>
<dbReference type="SMART" id="SM00318">
    <property type="entry name" value="SNc"/>
    <property type="match status" value="1"/>
</dbReference>
<reference evidence="2" key="1">
    <citation type="submission" date="2017-06" db="EMBL/GenBank/DDBJ databases">
        <title>Novel phages from South African skin metaviromes.</title>
        <authorList>
            <person name="van Zyl L.J."/>
            <person name="Abrahams Y."/>
            <person name="Stander E.A."/>
            <person name="Kirby B.M."/>
            <person name="Clavaud C."/>
            <person name="Farcet C."/>
            <person name="Breton L."/>
            <person name="Trindade M.I."/>
        </authorList>
    </citation>
    <scope>NUCLEOTIDE SEQUENCE</scope>
</reference>
<organism evidence="2">
    <name type="scientific">uncultured Caudovirales phage</name>
    <dbReference type="NCBI Taxonomy" id="2100421"/>
    <lineage>
        <taxon>Viruses</taxon>
        <taxon>Duplodnaviria</taxon>
        <taxon>Heunggongvirae</taxon>
        <taxon>Uroviricota</taxon>
        <taxon>Caudoviricetes</taxon>
        <taxon>Peduoviridae</taxon>
        <taxon>Maltschvirus</taxon>
        <taxon>Maltschvirus maltsch</taxon>
    </lineage>
</organism>
<sequence length="129" mass="15493">MVGVKVRSIEDSLYYFKAKCYEVIDGDTAKFMIDVGFDTYRDKRVRFLNVDTPERGQDNYKEATDFVKERILNKEVIIRTYKADNFGRYLGEIWYYDEKYDKYRLLSNDLLDNGLEKPDSKWNNYISME</sequence>
<evidence type="ECO:0000259" key="1">
    <source>
        <dbReference type="PROSITE" id="PS50830"/>
    </source>
</evidence>
<proteinExistence type="predicted"/>
<gene>
    <name evidence="2" type="ORF">9S3_31</name>
</gene>
<dbReference type="Gene3D" id="2.40.50.90">
    <property type="match status" value="1"/>
</dbReference>
<evidence type="ECO:0000313" key="2">
    <source>
        <dbReference type="EMBL" id="ASN69283.1"/>
    </source>
</evidence>
<dbReference type="InterPro" id="IPR035437">
    <property type="entry name" value="SNase_OB-fold_sf"/>
</dbReference>
<dbReference type="Pfam" id="PF00565">
    <property type="entry name" value="SNase"/>
    <property type="match status" value="1"/>
</dbReference>
<dbReference type="SUPFAM" id="SSF50199">
    <property type="entry name" value="Staphylococcal nuclease"/>
    <property type="match status" value="1"/>
</dbReference>
<name>A0A2H4J5I6_9CAUD</name>
<accession>A0A2H4J5I6</accession>
<dbReference type="PROSITE" id="PS50830">
    <property type="entry name" value="TNASE_3"/>
    <property type="match status" value="1"/>
</dbReference>
<dbReference type="EMBL" id="MF417888">
    <property type="protein sequence ID" value="ASN69283.1"/>
    <property type="molecule type" value="Genomic_DNA"/>
</dbReference>
<feature type="domain" description="TNase-like" evidence="1">
    <location>
        <begin position="14"/>
        <end position="115"/>
    </location>
</feature>